<feature type="region of interest" description="Disordered" evidence="1">
    <location>
        <begin position="410"/>
        <end position="430"/>
    </location>
</feature>
<evidence type="ECO:0000256" key="1">
    <source>
        <dbReference type="SAM" id="MobiDB-lite"/>
    </source>
</evidence>
<sequence length="621" mass="68335">MSRCSECAGSVIWNEDAGSNICTSCGTLTDPTQRVFADSNDPADSQYFNPSAPNSLKRFRGGSSWNLAGQSKETTARNNTFTIHAFIKSLTLTLSVPGLSPRVCTLFDQAMQTMQFRWGTKAKMVAGACLSIALRETGRPDFLKDIAFLSEQNDISVKRTLSSVLTALKITLTPTGPTQYLPTLQSHISSILQSSAESSGINVFLYSELKSLSLQSAIETAHLFIDTLARFAFETTLSQLSNAAVACAVFILSLEAEKRSPFSHLTDISASFANRCQVSKVLVMQRYQVLQDNIAKWIEEVEWLDSYQKRGRRSKVSKRLLCARGLKDALNWKQVLWKKQIEVEGKLILDVHMNGVDSDPNSEGESSLDVHAGSASLRSKDRLPSRKRKRVHSAVTGATHFLLNPLDASVSSRAGSSTSRTKTPPDTSTMSSYLISIPSFTDVRTLPSRLQQLSIARGGADVDVILDDELLAEGEWEAMQRTPEEMQELEQRWREEGVFDAIEKAKLTAALNNDKRVQAKGVHAGSESLVSAGPIPTSKRINLDALSEFMCYGDPDAYQFLGLEVLEDDKDDKESDVDGYGVMYDTSTSASYPDSAGGDEITIDDWRPLSPGFDNSFDDYL</sequence>
<proteinExistence type="predicted"/>
<reference evidence="2" key="1">
    <citation type="submission" date="2020-11" db="EMBL/GenBank/DDBJ databases">
        <authorList>
            <consortium name="DOE Joint Genome Institute"/>
            <person name="Ahrendt S."/>
            <person name="Riley R."/>
            <person name="Andreopoulos W."/>
            <person name="Labutti K."/>
            <person name="Pangilinan J."/>
            <person name="Ruiz-Duenas F.J."/>
            <person name="Barrasa J.M."/>
            <person name="Sanchez-Garcia M."/>
            <person name="Camarero S."/>
            <person name="Miyauchi S."/>
            <person name="Serrano A."/>
            <person name="Linde D."/>
            <person name="Babiker R."/>
            <person name="Drula E."/>
            <person name="Ayuso-Fernandez I."/>
            <person name="Pacheco R."/>
            <person name="Padilla G."/>
            <person name="Ferreira P."/>
            <person name="Barriuso J."/>
            <person name="Kellner H."/>
            <person name="Castanera R."/>
            <person name="Alfaro M."/>
            <person name="Ramirez L."/>
            <person name="Pisabarro A.G."/>
            <person name="Kuo A."/>
            <person name="Tritt A."/>
            <person name="Lipzen A."/>
            <person name="He G."/>
            <person name="Yan M."/>
            <person name="Ng V."/>
            <person name="Cullen D."/>
            <person name="Martin F."/>
            <person name="Rosso M.-N."/>
            <person name="Henrissat B."/>
            <person name="Hibbett D."/>
            <person name="Martinez A.T."/>
            <person name="Grigoriev I.V."/>
        </authorList>
    </citation>
    <scope>NUCLEOTIDE SEQUENCE</scope>
    <source>
        <strain evidence="2">AH 40177</strain>
    </source>
</reference>
<accession>A0A9P5PXF9</accession>
<comment type="caution">
    <text evidence="2">The sequence shown here is derived from an EMBL/GenBank/DDBJ whole genome shotgun (WGS) entry which is preliminary data.</text>
</comment>
<keyword evidence="3" id="KW-1185">Reference proteome</keyword>
<feature type="region of interest" description="Disordered" evidence="1">
    <location>
        <begin position="571"/>
        <end position="603"/>
    </location>
</feature>
<dbReference type="OrthoDB" id="2527864at2759"/>
<dbReference type="Proteomes" id="UP000772434">
    <property type="component" value="Unassembled WGS sequence"/>
</dbReference>
<evidence type="ECO:0000313" key="2">
    <source>
        <dbReference type="EMBL" id="KAF9069835.1"/>
    </source>
</evidence>
<evidence type="ECO:0008006" key="4">
    <source>
        <dbReference type="Google" id="ProtNLM"/>
    </source>
</evidence>
<dbReference type="CDD" id="cd00043">
    <property type="entry name" value="CYCLIN_SF"/>
    <property type="match status" value="1"/>
</dbReference>
<organism evidence="2 3">
    <name type="scientific">Rhodocollybia butyracea</name>
    <dbReference type="NCBI Taxonomy" id="206335"/>
    <lineage>
        <taxon>Eukaryota</taxon>
        <taxon>Fungi</taxon>
        <taxon>Dikarya</taxon>
        <taxon>Basidiomycota</taxon>
        <taxon>Agaricomycotina</taxon>
        <taxon>Agaricomycetes</taxon>
        <taxon>Agaricomycetidae</taxon>
        <taxon>Agaricales</taxon>
        <taxon>Marasmiineae</taxon>
        <taxon>Omphalotaceae</taxon>
        <taxon>Rhodocollybia</taxon>
    </lineage>
</organism>
<dbReference type="Gene3D" id="1.10.472.170">
    <property type="match status" value="1"/>
</dbReference>
<feature type="compositionally biased region" description="Low complexity" evidence="1">
    <location>
        <begin position="410"/>
        <end position="421"/>
    </location>
</feature>
<dbReference type="AlphaFoldDB" id="A0A9P5PXF9"/>
<evidence type="ECO:0000313" key="3">
    <source>
        <dbReference type="Proteomes" id="UP000772434"/>
    </source>
</evidence>
<protein>
    <recommendedName>
        <fullName evidence="4">B-related factor 1</fullName>
    </recommendedName>
</protein>
<dbReference type="EMBL" id="JADNRY010000046">
    <property type="protein sequence ID" value="KAF9069835.1"/>
    <property type="molecule type" value="Genomic_DNA"/>
</dbReference>
<gene>
    <name evidence="2" type="ORF">BDP27DRAFT_1447353</name>
</gene>
<feature type="region of interest" description="Disordered" evidence="1">
    <location>
        <begin position="358"/>
        <end position="390"/>
    </location>
</feature>
<name>A0A9P5PXF9_9AGAR</name>